<dbReference type="Proteomes" id="UP000266005">
    <property type="component" value="Unassembled WGS sequence"/>
</dbReference>
<organism evidence="1 2">
    <name type="scientific">Pontibacter oryzae</name>
    <dbReference type="NCBI Taxonomy" id="2304593"/>
    <lineage>
        <taxon>Bacteria</taxon>
        <taxon>Pseudomonadati</taxon>
        <taxon>Bacteroidota</taxon>
        <taxon>Cytophagia</taxon>
        <taxon>Cytophagales</taxon>
        <taxon>Hymenobacteraceae</taxon>
        <taxon>Pontibacter</taxon>
    </lineage>
</organism>
<dbReference type="InterPro" id="IPR029044">
    <property type="entry name" value="Nucleotide-diphossugar_trans"/>
</dbReference>
<keyword evidence="1" id="KW-0548">Nucleotidyltransferase</keyword>
<dbReference type="Pfam" id="PF02348">
    <property type="entry name" value="CTP_transf_3"/>
    <property type="match status" value="1"/>
</dbReference>
<dbReference type="InterPro" id="IPR003329">
    <property type="entry name" value="Cytidylyl_trans"/>
</dbReference>
<reference evidence="2" key="1">
    <citation type="submission" date="2018-08" db="EMBL/GenBank/DDBJ databases">
        <title>Mucilaginibacter sp. MYSH2.</title>
        <authorList>
            <person name="Seo T."/>
        </authorList>
    </citation>
    <scope>NUCLEOTIDE SEQUENCE [LARGE SCALE GENOMIC DNA]</scope>
    <source>
        <strain evidence="2">KIRAN</strain>
    </source>
</reference>
<name>A0A399SFQ0_9BACT</name>
<comment type="caution">
    <text evidence="1">The sequence shown here is derived from an EMBL/GenBank/DDBJ whole genome shotgun (WGS) entry which is preliminary data.</text>
</comment>
<dbReference type="AlphaFoldDB" id="A0A399SFQ0"/>
<dbReference type="InterPro" id="IPR020039">
    <property type="entry name" value="PseF"/>
</dbReference>
<dbReference type="SUPFAM" id="SSF53448">
    <property type="entry name" value="Nucleotide-diphospho-sugar transferases"/>
    <property type="match status" value="1"/>
</dbReference>
<dbReference type="PANTHER" id="PTHR21485:SF6">
    <property type="entry name" value="N-ACYLNEURAMINATE CYTIDYLYLTRANSFERASE-RELATED"/>
    <property type="match status" value="1"/>
</dbReference>
<keyword evidence="1" id="KW-0808">Transferase</keyword>
<dbReference type="PANTHER" id="PTHR21485">
    <property type="entry name" value="HAD SUPERFAMILY MEMBERS CMAS AND KDSC"/>
    <property type="match status" value="1"/>
</dbReference>
<dbReference type="EMBL" id="QWGE01000002">
    <property type="protein sequence ID" value="RIJ41971.1"/>
    <property type="molecule type" value="Genomic_DNA"/>
</dbReference>
<protein>
    <submittedName>
        <fullName evidence="1">Pseudaminic acid cytidylyltransferase</fullName>
        <ecNumber evidence="1">2.7.7.81</ecNumber>
    </submittedName>
</protein>
<dbReference type="Gene3D" id="3.90.550.10">
    <property type="entry name" value="Spore Coat Polysaccharide Biosynthesis Protein SpsA, Chain A"/>
    <property type="match status" value="1"/>
</dbReference>
<dbReference type="EC" id="2.7.7.81" evidence="1"/>
<dbReference type="GO" id="GO:0008781">
    <property type="term" value="F:N-acylneuraminate cytidylyltransferase activity"/>
    <property type="evidence" value="ECO:0007669"/>
    <property type="project" value="TreeGrafter"/>
</dbReference>
<dbReference type="NCBIfam" id="TIGR03584">
    <property type="entry name" value="PseF"/>
    <property type="match status" value="1"/>
</dbReference>
<evidence type="ECO:0000313" key="1">
    <source>
        <dbReference type="EMBL" id="RIJ41971.1"/>
    </source>
</evidence>
<gene>
    <name evidence="1" type="primary">pseF</name>
    <name evidence="1" type="ORF">D1627_08195</name>
</gene>
<accession>A0A399SFQ0</accession>
<keyword evidence="2" id="KW-1185">Reference proteome</keyword>
<evidence type="ECO:0000313" key="2">
    <source>
        <dbReference type="Proteomes" id="UP000266005"/>
    </source>
</evidence>
<sequence length="230" mass="25681">MKNLAIIPARGGSKRIPRKNIKDFLGKPIIAYPIQAALDSGLFEEVMVSTDDEEIAEVATRFGAKVPFLRSASASDDFASTAAVLEEVLSSYKETGKEFSHGCCIYPTAPFTTAARLHEGYLKLTESDFDTVFPVLRFGYPILRSLNIGDGKVAMNWPEHLNSRSQDLPAAFHDAGQFYWFQTERFLQQGKLFTANSGAMEVSELEAQDIDTETDWKLAELKYRLMHGIE</sequence>
<dbReference type="OrthoDB" id="9805604at2"/>
<dbReference type="InterPro" id="IPR050793">
    <property type="entry name" value="CMP-NeuNAc_synthase"/>
</dbReference>
<proteinExistence type="predicted"/>
<dbReference type="RefSeq" id="WP_119431715.1">
    <property type="nucleotide sequence ID" value="NZ_QWGE01000002.1"/>
</dbReference>
<dbReference type="CDD" id="cd02513">
    <property type="entry name" value="CMP-NeuAc_Synthase"/>
    <property type="match status" value="1"/>
</dbReference>